<organism evidence="2 3">
    <name type="scientific">Parascaris univalens</name>
    <name type="common">Nematode worm</name>
    <dbReference type="NCBI Taxonomy" id="6257"/>
    <lineage>
        <taxon>Eukaryota</taxon>
        <taxon>Metazoa</taxon>
        <taxon>Ecdysozoa</taxon>
        <taxon>Nematoda</taxon>
        <taxon>Chromadorea</taxon>
        <taxon>Rhabditida</taxon>
        <taxon>Spirurina</taxon>
        <taxon>Ascaridomorpha</taxon>
        <taxon>Ascaridoidea</taxon>
        <taxon>Ascarididae</taxon>
        <taxon>Parascaris</taxon>
    </lineage>
</organism>
<feature type="region of interest" description="Disordered" evidence="1">
    <location>
        <begin position="361"/>
        <end position="383"/>
    </location>
</feature>
<accession>A0A915BUP9</accession>
<evidence type="ECO:0000256" key="1">
    <source>
        <dbReference type="SAM" id="MobiDB-lite"/>
    </source>
</evidence>
<feature type="compositionally biased region" description="Low complexity" evidence="1">
    <location>
        <begin position="2135"/>
        <end position="2153"/>
    </location>
</feature>
<feature type="compositionally biased region" description="Polar residues" evidence="1">
    <location>
        <begin position="2011"/>
        <end position="2023"/>
    </location>
</feature>
<feature type="compositionally biased region" description="Low complexity" evidence="1">
    <location>
        <begin position="1898"/>
        <end position="1915"/>
    </location>
</feature>
<feature type="compositionally biased region" description="Polar residues" evidence="1">
    <location>
        <begin position="1172"/>
        <end position="1193"/>
    </location>
</feature>
<feature type="compositionally biased region" description="Basic residues" evidence="1">
    <location>
        <begin position="361"/>
        <end position="375"/>
    </location>
</feature>
<feature type="compositionally biased region" description="Basic and acidic residues" evidence="1">
    <location>
        <begin position="1919"/>
        <end position="1929"/>
    </location>
</feature>
<keyword evidence="2" id="KW-1185">Reference proteome</keyword>
<feature type="compositionally biased region" description="Low complexity" evidence="1">
    <location>
        <begin position="2295"/>
        <end position="2313"/>
    </location>
</feature>
<feature type="region of interest" description="Disordered" evidence="1">
    <location>
        <begin position="492"/>
        <end position="512"/>
    </location>
</feature>
<evidence type="ECO:0000313" key="3">
    <source>
        <dbReference type="WBParaSite" id="PgR060_g019_t23"/>
    </source>
</evidence>
<sequence>LHFLQMVEEALPTSRRRARSAVAGKVERKLSWNSVDGTAADDLRTAMESRNIAVGSPVCALLNLIDSSFSAAESALQNMKEASRDRQNVANQPLTADENSFKEQIKKTDGFKRVVPRTRSPTKPHKRSIEDVSTDTNEGTLFKAHTAVHRERSAPARLTDSSSKLITVDKETNADCVATIFPTTRSRKEEGSFSCPQRRLCSSKHISERRRIHKPKRRIQGALVAPKRRAPKDTWRIRKQHLGNIRDSERYCQDCAWKAQKIRRRHERIKTGVGDDKYVHLISRNIGKKQDTRHHILMAGQGINGAHWLTPNNDQSIAGTKFCQCSPPQTKSISEQSSETSIGSMPRRSLKCLTCDSHKRRHHHSLMKPSSRKSHNSSDPLSRRSVARVTEQCLLSDALPISQHSRKKEGCDNIGYEAHSPGISYSSPHILKNEDVRSLQRHSCRERHQLPIPTYCIECGCSYLLAKPCPIRERRSRSESSKYEDVYNHGHEVVDGRPKHDEEGAHEERSNSACDSILKHQKYKLCSRCTRGVGDSGRGCHSRPMKERFSKIPQISWIKDWSRPKLRNTRKETLYSRIALNEACSTFVRRRPSQDEVAAPAVNSPRKIATRSASATSLIPLAAIMRTISSVQSLLKGSSTMPKREKQCSKLARSQSGRRFPAAQARQTRMIKSGPYGLISRRILERCNDNQPSTSIKNISYLETLKDAYSRSAGIASGKFLPIKRSSSTVTNTTALITVPSEITSDTPLASKTIEDSALTTVKSIRSPEMQTSSEVLHAASTATSTEDIIKTVLSSRQLPALPQKRLPTLAQPIVTSKSRSSLPSYGTPPKVDRMTSKLVKREGSCLNTAVTDASSGPHAIRSKNQNSQERTMPLVRRKTTVSRKNHNGCAKGKNMPICMSAASITPKKEAFRKTNTQTLNNAEKPNAANREVSTDRSEAYVVDSTPSHLPLNEKEAFETAVTMTPHRFAETAHEKSLMTTKEVSSVAEQSTSSITASEKSPRAAVFDELHSAVEKKLSSEKPNAANREVSTARSEACVVARTPLHPLLKEKKAFDSAVAMTPHRSMETAHEKSLMTTKEVSSVAEQSTSSITASEKSPRAAVFDELHSAVEKKLSSEKPNAANGEVSTARSEACVVASTPSRPPLNEKEAFETAVTMTPHRFVETAHEKSLMTTKEVSSVAEQSTSSITASEKSPRAAVSDELHSAVEKRLSSEKPNAANREVSTARSEARVGASTRLVALKEEEDFRTALPMTQCFVDSDHENSFITAREVWTVAKRTASLITATERPPRAAVFDELHSAVEKRLSSEKPNAANREVSTARSEACVVDSTPSHLPLNEKEAFETAVAMTPHRFVETAYEKSVMTTREVWTVAQRTASLITATERPPRAAVFDELHSAVEKRLSSEEANAAANREVSTARSEARVGASTRLVALIEEEDFRTALPMTQCFVDSDHENSFITAREVWTVAKRTASLITATERPPRAAVFDELHSAVEKRLSSEKPNAANREVSTARSEACVVDSTPSHLPLNEKEAFETAVAMTPHRFVETAYEKSVMTTREVWTVAQRTASLITATERPPRAAVFDELHSAVEKRLSSEEANAAANREVSTARSEARVGASTRLVALIEEEDFRTALPMTQCFVDSDHENSFITAREVWTVAKRTASLITATERPPLAAVFDDLHSAVEKRLPSGQGSSARRELRTAGSEACVVARTPSHLVLNEKEAFETAVAMTPHRFVETAHEKSLITAREVCTVTQRTASLITATERAPRAAVFDELRSAVEKRLPSEKPNAANREVSRARSETCVVASTPSHLVLNEKEAFGIPLATAALGLLTAQLKSLVAARERSAVAAKNPSSVEAMEKLSRVATFDQKRSAPYEIESNEICVVSHPASCTSESTTSTTTDVSKSTQPPPRKESSDDARHLSMHTGKTNSCQTAQQVSMPTALQDDNESERKQASCSGSCVDSHRTLSTDRPLSSATLAEVERVSAQAHIAERNESLILPMQPSTHTGKTDSCQTAQQVSMRTALEDDNESERKQALCSGPCIVLHQTSSSSPSTSSTTTEVSKSTQPPPRKESSDDARHLSMHTGKTNSCQTAQQVSMRTALEDDNESERKQALCSGPCIVLHQTSSSSPSTSSTTTEVSKSTQPPPRKESSDDARHLSMHTGKTNSCQTAQQVSMRTALEDDNESERKQASCSGSCVDSHRTLSTDRPLSSATLAEVERVSAQAHIAERNESLILPMQPSTHTGKTDSCQTAQQVSMRTALEDDNESERKQALCSGPCIVLHQTSSSSPSTSSTTTEVSKSTQPPPRKESSDDARHLSMHTGKTNSCQTAQQVSMRTALEDDNESERKQALCSGKHTHSTGR</sequence>
<feature type="region of interest" description="Disordered" evidence="1">
    <location>
        <begin position="2292"/>
        <end position="2373"/>
    </location>
</feature>
<feature type="compositionally biased region" description="Basic and acidic residues" evidence="1">
    <location>
        <begin position="2317"/>
        <end position="2327"/>
    </location>
</feature>
<dbReference type="WBParaSite" id="PgR060_g019_t23">
    <property type="protein sequence ID" value="PgR060_g019_t23"/>
    <property type="gene ID" value="PgR060_g019"/>
</dbReference>
<feature type="compositionally biased region" description="Polar residues" evidence="1">
    <location>
        <begin position="2249"/>
        <end position="2261"/>
    </location>
</feature>
<feature type="compositionally biased region" description="Basic and acidic residues" evidence="1">
    <location>
        <begin position="2079"/>
        <end position="2089"/>
    </location>
</feature>
<feature type="compositionally biased region" description="Basic and acidic residues" evidence="1">
    <location>
        <begin position="1194"/>
        <end position="1214"/>
    </location>
</feature>
<feature type="region of interest" description="Disordered" evidence="1">
    <location>
        <begin position="850"/>
        <end position="872"/>
    </location>
</feature>
<feature type="region of interest" description="Disordered" evidence="1">
    <location>
        <begin position="1897"/>
        <end position="1982"/>
    </location>
</feature>
<feature type="region of interest" description="Disordered" evidence="1">
    <location>
        <begin position="920"/>
        <end position="946"/>
    </location>
</feature>
<feature type="compositionally biased region" description="Basic and acidic residues" evidence="1">
    <location>
        <begin position="2157"/>
        <end position="2167"/>
    </location>
</feature>
<dbReference type="Proteomes" id="UP000887569">
    <property type="component" value="Unplaced"/>
</dbReference>
<reference evidence="3" key="1">
    <citation type="submission" date="2022-11" db="UniProtKB">
        <authorList>
            <consortium name="WormBaseParasite"/>
        </authorList>
    </citation>
    <scope>IDENTIFICATION</scope>
</reference>
<feature type="compositionally biased region" description="Basic and acidic residues" evidence="1">
    <location>
        <begin position="492"/>
        <end position="510"/>
    </location>
</feature>
<feature type="compositionally biased region" description="Polar residues" evidence="1">
    <location>
        <begin position="1934"/>
        <end position="1950"/>
    </location>
</feature>
<feature type="region of interest" description="Disordered" evidence="1">
    <location>
        <begin position="1169"/>
        <end position="1229"/>
    </location>
</feature>
<feature type="compositionally biased region" description="Polar residues" evidence="1">
    <location>
        <begin position="2094"/>
        <end position="2108"/>
    </location>
</feature>
<protein>
    <submittedName>
        <fullName evidence="3">C3H1-type domain-containing protein</fullName>
    </submittedName>
</protein>
<name>A0A915BUP9_PARUN</name>
<feature type="compositionally biased region" description="Polar residues" evidence="1">
    <location>
        <begin position="2332"/>
        <end position="2346"/>
    </location>
</feature>
<feature type="region of interest" description="Disordered" evidence="1">
    <location>
        <begin position="2003"/>
        <end position="2023"/>
    </location>
</feature>
<feature type="compositionally biased region" description="Low complexity" evidence="1">
    <location>
        <begin position="2057"/>
        <end position="2075"/>
    </location>
</feature>
<feature type="region of interest" description="Disordered" evidence="1">
    <location>
        <begin position="2241"/>
        <end position="2261"/>
    </location>
</feature>
<feature type="compositionally biased region" description="Polar residues" evidence="1">
    <location>
        <begin position="2172"/>
        <end position="2186"/>
    </location>
</feature>
<feature type="region of interest" description="Disordered" evidence="1">
    <location>
        <begin position="2056"/>
        <end position="2120"/>
    </location>
</feature>
<feature type="region of interest" description="Disordered" evidence="1">
    <location>
        <begin position="2132"/>
        <end position="2216"/>
    </location>
</feature>
<proteinExistence type="predicted"/>
<evidence type="ECO:0000313" key="2">
    <source>
        <dbReference type="Proteomes" id="UP000887569"/>
    </source>
</evidence>